<keyword evidence="8" id="KW-0547">Nucleotide-binding</keyword>
<evidence type="ECO:0000256" key="4">
    <source>
        <dbReference type="ARBA" id="ARBA00022475"/>
    </source>
</evidence>
<comment type="catalytic activity">
    <reaction evidence="1">
        <text>ATP + protein L-histidine = ADP + protein N-phospho-L-histidine.</text>
        <dbReference type="EC" id="2.7.13.3"/>
    </reaction>
</comment>
<evidence type="ECO:0000259" key="16">
    <source>
        <dbReference type="PROSITE" id="PS50112"/>
    </source>
</evidence>
<evidence type="ECO:0000256" key="1">
    <source>
        <dbReference type="ARBA" id="ARBA00000085"/>
    </source>
</evidence>
<evidence type="ECO:0000256" key="2">
    <source>
        <dbReference type="ARBA" id="ARBA00004651"/>
    </source>
</evidence>
<keyword evidence="11 14" id="KW-1133">Transmembrane helix</keyword>
<dbReference type="Gene3D" id="1.10.287.130">
    <property type="match status" value="1"/>
</dbReference>
<accession>B8FHC1</accession>
<dbReference type="EMBL" id="CP001322">
    <property type="protein sequence ID" value="ACL02209.1"/>
    <property type="molecule type" value="Genomic_DNA"/>
</dbReference>
<dbReference type="GO" id="GO:0005524">
    <property type="term" value="F:ATP binding"/>
    <property type="evidence" value="ECO:0007669"/>
    <property type="project" value="UniProtKB-KW"/>
</dbReference>
<dbReference type="CDD" id="cd00082">
    <property type="entry name" value="HisKA"/>
    <property type="match status" value="1"/>
</dbReference>
<keyword evidence="4" id="KW-1003">Cell membrane</keyword>
<reference evidence="17 18" key="1">
    <citation type="journal article" date="2012" name="Environ. Microbiol.">
        <title>The genome sequence of Desulfatibacillum alkenivorans AK-01: a blueprint for anaerobic alkane oxidation.</title>
        <authorList>
            <person name="Callaghan A.V."/>
            <person name="Morris B.E."/>
            <person name="Pereira I.A."/>
            <person name="McInerney M.J."/>
            <person name="Austin R.N."/>
            <person name="Groves J.T."/>
            <person name="Kukor J.J."/>
            <person name="Suflita J.M."/>
            <person name="Young L.Y."/>
            <person name="Zylstra G.J."/>
            <person name="Wawrik B."/>
        </authorList>
    </citation>
    <scope>NUCLEOTIDE SEQUENCE [LARGE SCALE GENOMIC DNA]</scope>
    <source>
        <strain evidence="17 18">AK-01</strain>
    </source>
</reference>
<dbReference type="PANTHER" id="PTHR43065:SF42">
    <property type="entry name" value="TWO-COMPONENT SENSOR PPRA"/>
    <property type="match status" value="1"/>
</dbReference>
<dbReference type="Pfam" id="PF02518">
    <property type="entry name" value="HATPase_c"/>
    <property type="match status" value="1"/>
</dbReference>
<keyword evidence="13 14" id="KW-0472">Membrane</keyword>
<protein>
    <recommendedName>
        <fullName evidence="3">histidine kinase</fullName>
        <ecNumber evidence="3">2.7.13.3</ecNumber>
    </recommendedName>
</protein>
<dbReference type="SMART" id="SM00091">
    <property type="entry name" value="PAS"/>
    <property type="match status" value="1"/>
</dbReference>
<evidence type="ECO:0000256" key="3">
    <source>
        <dbReference type="ARBA" id="ARBA00012438"/>
    </source>
</evidence>
<dbReference type="RefSeq" id="WP_012609649.1">
    <property type="nucleotide sequence ID" value="NC_011768.1"/>
</dbReference>
<dbReference type="Pfam" id="PF17200">
    <property type="entry name" value="sCache_2"/>
    <property type="match status" value="1"/>
</dbReference>
<dbReference type="GO" id="GO:0005886">
    <property type="term" value="C:plasma membrane"/>
    <property type="evidence" value="ECO:0007669"/>
    <property type="project" value="UniProtKB-SubCell"/>
</dbReference>
<dbReference type="EC" id="2.7.13.3" evidence="3"/>
<evidence type="ECO:0000256" key="10">
    <source>
        <dbReference type="ARBA" id="ARBA00022840"/>
    </source>
</evidence>
<sequence>MNDTFNHTSAQMIFRKKPVFKVIILSLILLAAFIGLFDYVSRQHVKVIESQRLDQMKQLVEIARNAVEPIAARCRSGDISREAGIAEIRNLVRRMTFTESHGNNYVFMSAYDGTMLVQPFEPSKEMTNQWDLKDSHGVYIIRELVKTAKNKPEGGFLRYFYMPPGSDAPEEKISFVMGVKELECYIGVGRYMEDIRKEQADFRWKTLILETMLVLLLLALCLMAVSEIVVKNRLLVNEVHIRQNSEKELRTLKNYLGDIINSMPSVLIGVDGTGKVTQWNQHAEKVTGVKEEEALGRDLKKVYPADSALWEKISDSIHNREIVQHREKKFQGDNQFEYEDFTIYPLISEGMEGAVIRVDNVTSKVQLEELVVQSEKMLSVGGLAAGMAHEINNPLAGMMQMAEVVSTRLTGKDVPANRQAAERAGTSMEAIHQFMEDRGIPKMIEAIQSSGVRAAKIVENMLSFARKGSAQTTHEDLAELLDSTLELALTDYDLKKRYDFRSIKILKEYDPGVPPVPCDRPQIQQVLLNVLQNAAYAMQDAQDSGKQPKIILRLSKQGGMACVEIQDNGPGMDEAVCKRVFEPFFTTKPTGIGTGLGLSVSYFIVTEAHQGCMEVSSHPGQGARFTIRLPLSVM</sequence>
<dbReference type="InterPro" id="IPR005467">
    <property type="entry name" value="His_kinase_dom"/>
</dbReference>
<keyword evidence="10" id="KW-0067">ATP-binding</keyword>
<organism evidence="17 18">
    <name type="scientific">Desulfatibacillum aliphaticivorans</name>
    <dbReference type="NCBI Taxonomy" id="218208"/>
    <lineage>
        <taxon>Bacteria</taxon>
        <taxon>Pseudomonadati</taxon>
        <taxon>Thermodesulfobacteriota</taxon>
        <taxon>Desulfobacteria</taxon>
        <taxon>Desulfobacterales</taxon>
        <taxon>Desulfatibacillaceae</taxon>
        <taxon>Desulfatibacillum</taxon>
    </lineage>
</organism>
<keyword evidence="6" id="KW-0808">Transferase</keyword>
<dbReference type="InterPro" id="IPR036890">
    <property type="entry name" value="HATPase_C_sf"/>
</dbReference>
<dbReference type="Pfam" id="PF00989">
    <property type="entry name" value="PAS"/>
    <property type="match status" value="1"/>
</dbReference>
<dbReference type="Gene3D" id="3.30.565.10">
    <property type="entry name" value="Histidine kinase-like ATPase, C-terminal domain"/>
    <property type="match status" value="1"/>
</dbReference>
<dbReference type="Pfam" id="PF00512">
    <property type="entry name" value="HisKA"/>
    <property type="match status" value="1"/>
</dbReference>
<name>B8FHC1_DESAL</name>
<dbReference type="InterPro" id="IPR033480">
    <property type="entry name" value="sCache_2"/>
</dbReference>
<dbReference type="SUPFAM" id="SSF55874">
    <property type="entry name" value="ATPase domain of HSP90 chaperone/DNA topoisomerase II/histidine kinase"/>
    <property type="match status" value="1"/>
</dbReference>
<dbReference type="PROSITE" id="PS50112">
    <property type="entry name" value="PAS"/>
    <property type="match status" value="1"/>
</dbReference>
<evidence type="ECO:0000256" key="14">
    <source>
        <dbReference type="SAM" id="Phobius"/>
    </source>
</evidence>
<evidence type="ECO:0000256" key="12">
    <source>
        <dbReference type="ARBA" id="ARBA00023012"/>
    </source>
</evidence>
<feature type="transmembrane region" description="Helical" evidence="14">
    <location>
        <begin position="206"/>
        <end position="225"/>
    </location>
</feature>
<evidence type="ECO:0000256" key="13">
    <source>
        <dbReference type="ARBA" id="ARBA00023136"/>
    </source>
</evidence>
<evidence type="ECO:0000256" key="11">
    <source>
        <dbReference type="ARBA" id="ARBA00022989"/>
    </source>
</evidence>
<dbReference type="GO" id="GO:0000155">
    <property type="term" value="F:phosphorelay sensor kinase activity"/>
    <property type="evidence" value="ECO:0007669"/>
    <property type="project" value="InterPro"/>
</dbReference>
<evidence type="ECO:0000256" key="9">
    <source>
        <dbReference type="ARBA" id="ARBA00022777"/>
    </source>
</evidence>
<dbReference type="eggNOG" id="COG4191">
    <property type="taxonomic scope" value="Bacteria"/>
</dbReference>
<keyword evidence="9 17" id="KW-0418">Kinase</keyword>
<dbReference type="SMART" id="SM01049">
    <property type="entry name" value="Cache_2"/>
    <property type="match status" value="1"/>
</dbReference>
<feature type="domain" description="PAS" evidence="16">
    <location>
        <begin position="252"/>
        <end position="306"/>
    </location>
</feature>
<dbReference type="Proteomes" id="UP000000739">
    <property type="component" value="Chromosome"/>
</dbReference>
<dbReference type="InterPro" id="IPR004358">
    <property type="entry name" value="Sig_transdc_His_kin-like_C"/>
</dbReference>
<evidence type="ECO:0000256" key="6">
    <source>
        <dbReference type="ARBA" id="ARBA00022679"/>
    </source>
</evidence>
<dbReference type="SMART" id="SM00388">
    <property type="entry name" value="HisKA"/>
    <property type="match status" value="1"/>
</dbReference>
<dbReference type="PROSITE" id="PS50109">
    <property type="entry name" value="HIS_KIN"/>
    <property type="match status" value="1"/>
</dbReference>
<dbReference type="InterPro" id="IPR036097">
    <property type="entry name" value="HisK_dim/P_sf"/>
</dbReference>
<evidence type="ECO:0000259" key="15">
    <source>
        <dbReference type="PROSITE" id="PS50109"/>
    </source>
</evidence>
<dbReference type="PANTHER" id="PTHR43065">
    <property type="entry name" value="SENSOR HISTIDINE KINASE"/>
    <property type="match status" value="1"/>
</dbReference>
<dbReference type="GO" id="GO:0006355">
    <property type="term" value="P:regulation of DNA-templated transcription"/>
    <property type="evidence" value="ECO:0007669"/>
    <property type="project" value="InterPro"/>
</dbReference>
<keyword evidence="18" id="KW-1185">Reference proteome</keyword>
<dbReference type="InterPro" id="IPR013767">
    <property type="entry name" value="PAS_fold"/>
</dbReference>
<dbReference type="SUPFAM" id="SSF55785">
    <property type="entry name" value="PYP-like sensor domain (PAS domain)"/>
    <property type="match status" value="1"/>
</dbReference>
<dbReference type="SUPFAM" id="SSF47384">
    <property type="entry name" value="Homodimeric domain of signal transducing histidine kinase"/>
    <property type="match status" value="1"/>
</dbReference>
<dbReference type="CDD" id="cd00130">
    <property type="entry name" value="PAS"/>
    <property type="match status" value="1"/>
</dbReference>
<comment type="subcellular location">
    <subcellularLocation>
        <location evidence="2">Cell membrane</location>
        <topology evidence="2">Multi-pass membrane protein</topology>
    </subcellularLocation>
</comment>
<keyword evidence="12" id="KW-0902">Two-component regulatory system</keyword>
<dbReference type="InterPro" id="IPR035965">
    <property type="entry name" value="PAS-like_dom_sf"/>
</dbReference>
<dbReference type="HOGENOM" id="CLU_014822_0_0_7"/>
<dbReference type="InterPro" id="IPR003661">
    <property type="entry name" value="HisK_dim/P_dom"/>
</dbReference>
<dbReference type="Gene3D" id="3.30.450.20">
    <property type="entry name" value="PAS domain"/>
    <property type="match status" value="2"/>
</dbReference>
<dbReference type="InterPro" id="IPR003594">
    <property type="entry name" value="HATPase_dom"/>
</dbReference>
<evidence type="ECO:0000256" key="5">
    <source>
        <dbReference type="ARBA" id="ARBA00022553"/>
    </source>
</evidence>
<evidence type="ECO:0000256" key="7">
    <source>
        <dbReference type="ARBA" id="ARBA00022692"/>
    </source>
</evidence>
<keyword evidence="5" id="KW-0597">Phosphoprotein</keyword>
<dbReference type="NCBIfam" id="TIGR00229">
    <property type="entry name" value="sensory_box"/>
    <property type="match status" value="1"/>
</dbReference>
<feature type="transmembrane region" description="Helical" evidence="14">
    <location>
        <begin position="20"/>
        <end position="40"/>
    </location>
</feature>
<proteinExistence type="predicted"/>
<evidence type="ECO:0000313" key="17">
    <source>
        <dbReference type="EMBL" id="ACL02209.1"/>
    </source>
</evidence>
<evidence type="ECO:0000256" key="8">
    <source>
        <dbReference type="ARBA" id="ARBA00022741"/>
    </source>
</evidence>
<feature type="domain" description="Histidine kinase" evidence="15">
    <location>
        <begin position="386"/>
        <end position="633"/>
    </location>
</feature>
<dbReference type="InterPro" id="IPR000014">
    <property type="entry name" value="PAS"/>
</dbReference>
<evidence type="ECO:0000313" key="18">
    <source>
        <dbReference type="Proteomes" id="UP000000739"/>
    </source>
</evidence>
<dbReference type="KEGG" id="dal:Dalk_0502"/>
<dbReference type="eggNOG" id="COG4564">
    <property type="taxonomic scope" value="Bacteria"/>
</dbReference>
<dbReference type="PRINTS" id="PR00344">
    <property type="entry name" value="BCTRLSENSOR"/>
</dbReference>
<dbReference type="SMART" id="SM00387">
    <property type="entry name" value="HATPase_c"/>
    <property type="match status" value="1"/>
</dbReference>
<gene>
    <name evidence="17" type="ordered locus">Dalk_0502</name>
</gene>
<dbReference type="AlphaFoldDB" id="B8FHC1"/>
<keyword evidence="7 14" id="KW-0812">Transmembrane</keyword>